<comment type="caution">
    <text evidence="2">The sequence shown here is derived from an EMBL/GenBank/DDBJ whole genome shotgun (WGS) entry which is preliminary data.</text>
</comment>
<dbReference type="Proteomes" id="UP001236507">
    <property type="component" value="Unassembled WGS sequence"/>
</dbReference>
<feature type="domain" description="DUF5977" evidence="1">
    <location>
        <begin position="490"/>
        <end position="555"/>
    </location>
</feature>
<evidence type="ECO:0000313" key="3">
    <source>
        <dbReference type="Proteomes" id="UP001236507"/>
    </source>
</evidence>
<keyword evidence="3" id="KW-1185">Reference proteome</keyword>
<evidence type="ECO:0000313" key="2">
    <source>
        <dbReference type="EMBL" id="MDI9859630.1"/>
    </source>
</evidence>
<accession>A0ABT6Y7U8</accession>
<proteinExistence type="predicted"/>
<organism evidence="2 3">
    <name type="scientific">Flectobacillus roseus</name>
    <dbReference type="NCBI Taxonomy" id="502259"/>
    <lineage>
        <taxon>Bacteria</taxon>
        <taxon>Pseudomonadati</taxon>
        <taxon>Bacteroidota</taxon>
        <taxon>Cytophagia</taxon>
        <taxon>Cytophagales</taxon>
        <taxon>Flectobacillaceae</taxon>
        <taxon>Flectobacillus</taxon>
    </lineage>
</organism>
<dbReference type="InterPro" id="IPR046020">
    <property type="entry name" value="DUF5977"/>
</dbReference>
<gene>
    <name evidence="2" type="ORF">QM524_10440</name>
</gene>
<name>A0ABT6Y7U8_9BACT</name>
<reference evidence="2 3" key="1">
    <citation type="submission" date="2023-05" db="EMBL/GenBank/DDBJ databases">
        <title>Novel species of genus Flectobacillus isolated from stream in China.</title>
        <authorList>
            <person name="Lu H."/>
        </authorList>
    </citation>
    <scope>NUCLEOTIDE SEQUENCE [LARGE SCALE GENOMIC DNA]</scope>
    <source>
        <strain evidence="2 3">KCTC 42575</strain>
    </source>
</reference>
<dbReference type="Pfam" id="PF19404">
    <property type="entry name" value="DUF5977"/>
    <property type="match status" value="1"/>
</dbReference>
<sequence length="681" mass="76774">MVDSLLTEIGGRPIAFIPMEFSRNRLFHTIDAANPDLTSRANLSYSLEIQVPTFPQSLVFEPLHRSIGKEPPVTVFGNINSFAGATFEYNRRNGKLDGLLNYQKPNWQQEKITSVFTQTTPFKLRELVTGGTPNVNTDTTLATRFCIKAGLNDEDFAMWADTFWTKYQFEQRRFLTWQPNNKLIGRDQEEYLSFLMNFSPKPSKVCLRVQSYKPTGTNTFTAKELEVVTQNSVVLCPVGCKALGLDNDVYQYDVWLSDEQNRRFTEVRTFQIDSRYRANERSILFSNSLGGFDTIRLVGKATETLKVSQTYAQRDKSVQGIDWMEMVVINTEGQRELVISTGWFERSAKDYLKYLDELMLSEQVYLVTDKGHIPLRKNTNALVDVEDNTELIARSFSFTYDRTIQNYSDAPSIGAVPARATTWEGLDFTHILDSFGRRTGRMRPARIRKVYADDKSLFKPLTIKPNVESDPDYIAFLVNPSIVPGSSPYPNTAIVRQGTFVRSNCGNGKTGGYATINIPAGRYGSETPGEAQQLAELEYTTLNTQEYANAYGECILNPYDYAFNVPANYAHFRQSGMSGADAVSKDNANGVGKGNAWFLQGQSGQTDLYPVGVWDINLPTNYLTGFNWRFIIYGTNFGFKVYVNGQLIYNVAQVPTVDNCASIEIPHNQIPSGARVYLVKV</sequence>
<protein>
    <submittedName>
        <fullName evidence="2">DUF5977 domain-containing protein</fullName>
    </submittedName>
</protein>
<evidence type="ECO:0000259" key="1">
    <source>
        <dbReference type="Pfam" id="PF19404"/>
    </source>
</evidence>
<dbReference type="EMBL" id="JASHIF010000008">
    <property type="protein sequence ID" value="MDI9859630.1"/>
    <property type="molecule type" value="Genomic_DNA"/>
</dbReference>
<dbReference type="RefSeq" id="WP_283344534.1">
    <property type="nucleotide sequence ID" value="NZ_JASHIF010000008.1"/>
</dbReference>